<feature type="transmembrane region" description="Helical" evidence="1">
    <location>
        <begin position="58"/>
        <end position="76"/>
    </location>
</feature>
<name>A0A1I3I645_9FIRM</name>
<feature type="transmembrane region" description="Helical" evidence="1">
    <location>
        <begin position="33"/>
        <end position="52"/>
    </location>
</feature>
<feature type="transmembrane region" description="Helical" evidence="1">
    <location>
        <begin position="96"/>
        <end position="117"/>
    </location>
</feature>
<dbReference type="Proteomes" id="UP000199287">
    <property type="component" value="Unassembled WGS sequence"/>
</dbReference>
<dbReference type="AlphaFoldDB" id="A0A1I3I645"/>
<keyword evidence="1" id="KW-0812">Transmembrane</keyword>
<feature type="transmembrane region" description="Helical" evidence="1">
    <location>
        <begin position="188"/>
        <end position="206"/>
    </location>
</feature>
<gene>
    <name evidence="2" type="ORF">SAMN05192551_1232</name>
</gene>
<reference evidence="3" key="1">
    <citation type="submission" date="2016-10" db="EMBL/GenBank/DDBJ databases">
        <authorList>
            <person name="Varghese N."/>
            <person name="Submissions S."/>
        </authorList>
    </citation>
    <scope>NUCLEOTIDE SEQUENCE [LARGE SCALE GENOMIC DNA]</scope>
    <source>
        <strain evidence="3">Z-7934</strain>
    </source>
</reference>
<evidence type="ECO:0000256" key="1">
    <source>
        <dbReference type="SAM" id="Phobius"/>
    </source>
</evidence>
<sequence length="254" mass="29800">MNSNLFIIYLIVHIVADFYLQSEKLAIKKKDNFWYLLLHCLYYAIISIMVIIPFWTKAIFFHTIGLIFSHLIIDIIKYFVSKRLKKSKIENKKLSWIFICDQIAHIVSIIIIVILYSNNNADIYEWMLLWNQGSISNDILRYALITVLIFKPTNICFREVFLHIKPENKEEEKEKNNIGQLIGNLERLLILILLSLNQFTAIGLVFTAKSITRYDKITKEKEFAEYYLLGTLYSVIATLLLYIFIIGVTEVKVS</sequence>
<keyword evidence="3" id="KW-1185">Reference proteome</keyword>
<keyword evidence="1" id="KW-1133">Transmembrane helix</keyword>
<dbReference type="STRING" id="69895.SAMN05192551_1232"/>
<dbReference type="Pfam" id="PF11750">
    <property type="entry name" value="DUF3307"/>
    <property type="match status" value="1"/>
</dbReference>
<evidence type="ECO:0008006" key="4">
    <source>
        <dbReference type="Google" id="ProtNLM"/>
    </source>
</evidence>
<evidence type="ECO:0000313" key="2">
    <source>
        <dbReference type="EMBL" id="SFI43330.1"/>
    </source>
</evidence>
<organism evidence="2 3">
    <name type="scientific">Tindallia magadiensis</name>
    <dbReference type="NCBI Taxonomy" id="69895"/>
    <lineage>
        <taxon>Bacteria</taxon>
        <taxon>Bacillati</taxon>
        <taxon>Bacillota</taxon>
        <taxon>Clostridia</taxon>
        <taxon>Peptostreptococcales</taxon>
        <taxon>Tindalliaceae</taxon>
        <taxon>Tindallia</taxon>
    </lineage>
</organism>
<proteinExistence type="predicted"/>
<protein>
    <recommendedName>
        <fullName evidence="4">DUF3307 domain-containing protein</fullName>
    </recommendedName>
</protein>
<evidence type="ECO:0000313" key="3">
    <source>
        <dbReference type="Proteomes" id="UP000199287"/>
    </source>
</evidence>
<dbReference type="RefSeq" id="WP_093374007.1">
    <property type="nucleotide sequence ID" value="NZ_FOQA01000023.1"/>
</dbReference>
<dbReference type="EMBL" id="FOQA01000023">
    <property type="protein sequence ID" value="SFI43330.1"/>
    <property type="molecule type" value="Genomic_DNA"/>
</dbReference>
<feature type="transmembrane region" description="Helical" evidence="1">
    <location>
        <begin position="226"/>
        <end position="248"/>
    </location>
</feature>
<feature type="transmembrane region" description="Helical" evidence="1">
    <location>
        <begin position="6"/>
        <end position="21"/>
    </location>
</feature>
<dbReference type="InterPro" id="IPR021737">
    <property type="entry name" value="Phage_phiKZ_Orf197"/>
</dbReference>
<keyword evidence="1" id="KW-0472">Membrane</keyword>
<dbReference type="OrthoDB" id="5122730at2"/>
<accession>A0A1I3I645</accession>